<proteinExistence type="predicted"/>
<protein>
    <submittedName>
        <fullName evidence="1">Addiction module toxin RelE</fullName>
    </submittedName>
</protein>
<reference evidence="1" key="1">
    <citation type="submission" date="2019-09" db="EMBL/GenBank/DDBJ databases">
        <title>Whole genome sequence analysis of bacterial isolates in patients.</title>
        <authorList>
            <person name="Jeong K.C."/>
        </authorList>
    </citation>
    <scope>NUCLEOTIDE SEQUENCE</scope>
    <source>
        <strain evidence="1">KCJ3K105</strain>
    </source>
</reference>
<dbReference type="InterPro" id="IPR009241">
    <property type="entry name" value="HigB-like"/>
</dbReference>
<dbReference type="RefSeq" id="WP_096083453.1">
    <property type="nucleotide sequence ID" value="NZ_JACYEF010000118.1"/>
</dbReference>
<dbReference type="Pfam" id="PF05973">
    <property type="entry name" value="Gp49"/>
    <property type="match status" value="1"/>
</dbReference>
<gene>
    <name evidence="1" type="ORF">F7O97_09870</name>
</gene>
<dbReference type="AlphaFoldDB" id="A0A643IZX3"/>
<name>A0A643IZX3_PSEAI</name>
<accession>A0A643IZX3</accession>
<comment type="caution">
    <text evidence="1">The sequence shown here is derived from an EMBL/GenBank/DDBJ whole genome shotgun (WGS) entry which is preliminary data.</text>
</comment>
<sequence>MAWDIEYTDEFGDWWGSLSEDEQESLAVTVRLLEERGPSLGHLHSSGINGSRHDHMRELRTQHGGRPFRTLYAFDPRRSAILLIGGDKTGDDRWYELNVPIADRLHDEHLHQLREEGLIDG</sequence>
<dbReference type="EMBL" id="VZIV01000016">
    <property type="protein sequence ID" value="KAB0765502.1"/>
    <property type="molecule type" value="Genomic_DNA"/>
</dbReference>
<evidence type="ECO:0000313" key="1">
    <source>
        <dbReference type="EMBL" id="KAB0765502.1"/>
    </source>
</evidence>
<organism evidence="1">
    <name type="scientific">Pseudomonas aeruginosa</name>
    <dbReference type="NCBI Taxonomy" id="287"/>
    <lineage>
        <taxon>Bacteria</taxon>
        <taxon>Pseudomonadati</taxon>
        <taxon>Pseudomonadota</taxon>
        <taxon>Gammaproteobacteria</taxon>
        <taxon>Pseudomonadales</taxon>
        <taxon>Pseudomonadaceae</taxon>
        <taxon>Pseudomonas</taxon>
    </lineage>
</organism>